<reference evidence="3 4" key="1">
    <citation type="journal article" date="2023" name="Microbiol. Resour. Announc.">
        <title>Complete Genome Sequence of the First Colistin-Resistant Raoultella electrica Strain.</title>
        <authorList>
            <person name="Aldeia C."/>
            <person name="Campos-Madueno E.I."/>
            <person name="Sendi P."/>
            <person name="Endimiani A."/>
        </authorList>
    </citation>
    <scope>NUCLEOTIDE SEQUENCE [LARGE SCALE GENOMIC DNA]</scope>
    <source>
        <strain evidence="3 4">S2-IND-01-C</strain>
    </source>
</reference>
<dbReference type="EMBL" id="CP112887">
    <property type="protein sequence ID" value="WBW60396.1"/>
    <property type="molecule type" value="Genomic_DNA"/>
</dbReference>
<dbReference type="SUPFAM" id="SSF46894">
    <property type="entry name" value="C-terminal effector domain of the bipartite response regulators"/>
    <property type="match status" value="1"/>
</dbReference>
<evidence type="ECO:0000313" key="4">
    <source>
        <dbReference type="Proteomes" id="UP001210130"/>
    </source>
</evidence>
<evidence type="ECO:0000256" key="1">
    <source>
        <dbReference type="ARBA" id="ARBA00023125"/>
    </source>
</evidence>
<proteinExistence type="predicted"/>
<name>A0AAJ5UD70_9ENTR</name>
<evidence type="ECO:0000313" key="3">
    <source>
        <dbReference type="EMBL" id="WBW60396.1"/>
    </source>
</evidence>
<protein>
    <submittedName>
        <fullName evidence="3">LuxR C-terminal-related transcriptional regulator</fullName>
    </submittedName>
</protein>
<dbReference type="Pfam" id="PF00196">
    <property type="entry name" value="GerE"/>
    <property type="match status" value="1"/>
</dbReference>
<accession>A0AAJ5UD70</accession>
<feature type="domain" description="HTH luxR-type" evidence="2">
    <location>
        <begin position="160"/>
        <end position="201"/>
    </location>
</feature>
<dbReference type="RefSeq" id="WP_160702195.1">
    <property type="nucleotide sequence ID" value="NZ_CP112887.1"/>
</dbReference>
<dbReference type="Proteomes" id="UP001210130">
    <property type="component" value="Chromosome"/>
</dbReference>
<dbReference type="Gene3D" id="3.40.50.2300">
    <property type="match status" value="1"/>
</dbReference>
<dbReference type="GO" id="GO:0003677">
    <property type="term" value="F:DNA binding"/>
    <property type="evidence" value="ECO:0007669"/>
    <property type="project" value="UniProtKB-KW"/>
</dbReference>
<evidence type="ECO:0000259" key="2">
    <source>
        <dbReference type="Pfam" id="PF00196"/>
    </source>
</evidence>
<dbReference type="InterPro" id="IPR016032">
    <property type="entry name" value="Sig_transdc_resp-reg_C-effctor"/>
</dbReference>
<gene>
    <name evidence="3" type="ORF">OR613_20625</name>
</gene>
<dbReference type="AlphaFoldDB" id="A0AAJ5UD70"/>
<sequence>MPEPLLAFDRTLVMDSLALTGMVLCDLADEAAGRPCSELLPSLSALYERLVALRASQPEARVLIITELLDQQSSLQEGIAMLDALQGLCQGGRCRVMVCTAQTDPLLLKAVVNRSPSVVVLRQESLGVLRQALRMAGGAWPDTVMSPAVTEGLMLTREVNLTPHELECLVTQADGLGLKTSAKVMNISYRTVAAYRQNLSKRSDQGRQMTFSWRIAQMQKPGGPRCGYEILDLKKKIKDERTR</sequence>
<dbReference type="GO" id="GO:0006355">
    <property type="term" value="P:regulation of DNA-templated transcription"/>
    <property type="evidence" value="ECO:0007669"/>
    <property type="project" value="InterPro"/>
</dbReference>
<keyword evidence="4" id="KW-1185">Reference proteome</keyword>
<organism evidence="3 4">
    <name type="scientific">Klebsiella electrica</name>
    <dbReference type="NCBI Taxonomy" id="1259973"/>
    <lineage>
        <taxon>Bacteria</taxon>
        <taxon>Pseudomonadati</taxon>
        <taxon>Pseudomonadota</taxon>
        <taxon>Gammaproteobacteria</taxon>
        <taxon>Enterobacterales</taxon>
        <taxon>Enterobacteriaceae</taxon>
        <taxon>Klebsiella/Raoultella group</taxon>
        <taxon>Klebsiella</taxon>
    </lineage>
</organism>
<keyword evidence="1" id="KW-0238">DNA-binding</keyword>
<dbReference type="InterPro" id="IPR000792">
    <property type="entry name" value="Tscrpt_reg_LuxR_C"/>
</dbReference>